<keyword evidence="1" id="KW-1133">Transmembrane helix</keyword>
<evidence type="ECO:0000313" key="3">
    <source>
        <dbReference type="Proteomes" id="UP000823598"/>
    </source>
</evidence>
<keyword evidence="1" id="KW-0812">Transmembrane</keyword>
<dbReference type="AlphaFoldDB" id="A0A9D9IPD0"/>
<proteinExistence type="predicted"/>
<dbReference type="EMBL" id="JADIMC010000045">
    <property type="protein sequence ID" value="MBO8476127.1"/>
    <property type="molecule type" value="Genomic_DNA"/>
</dbReference>
<accession>A0A9D9IPD0</accession>
<evidence type="ECO:0000256" key="1">
    <source>
        <dbReference type="SAM" id="Phobius"/>
    </source>
</evidence>
<gene>
    <name evidence="2" type="ORF">IAB88_03950</name>
</gene>
<dbReference type="Pfam" id="PF14899">
    <property type="entry name" value="DUF4492"/>
    <property type="match status" value="1"/>
</dbReference>
<sequence>MKERHCNIVRKILDFYIDGFRNMTVGKTLWTIILLKLFIIFAVLKLFLFPDFLSSKSSTEEGKADYVRSELINRNK</sequence>
<comment type="caution">
    <text evidence="2">The sequence shown here is derived from an EMBL/GenBank/DDBJ whole genome shotgun (WGS) entry which is preliminary data.</text>
</comment>
<dbReference type="Proteomes" id="UP000823598">
    <property type="component" value="Unassembled WGS sequence"/>
</dbReference>
<keyword evidence="1" id="KW-0472">Membrane</keyword>
<evidence type="ECO:0000313" key="2">
    <source>
        <dbReference type="EMBL" id="MBO8476127.1"/>
    </source>
</evidence>
<dbReference type="InterPro" id="IPR027853">
    <property type="entry name" value="DUF4492"/>
</dbReference>
<organism evidence="2 3">
    <name type="scientific">Candidatus Limisoma faecipullorum</name>
    <dbReference type="NCBI Taxonomy" id="2840854"/>
    <lineage>
        <taxon>Bacteria</taxon>
        <taxon>Pseudomonadati</taxon>
        <taxon>Bacteroidota</taxon>
        <taxon>Bacteroidia</taxon>
        <taxon>Bacteroidales</taxon>
        <taxon>Candidatus Limisoma</taxon>
    </lineage>
</organism>
<feature type="transmembrane region" description="Helical" evidence="1">
    <location>
        <begin position="29"/>
        <end position="48"/>
    </location>
</feature>
<reference evidence="2" key="1">
    <citation type="submission" date="2020-10" db="EMBL/GenBank/DDBJ databases">
        <authorList>
            <person name="Gilroy R."/>
        </authorList>
    </citation>
    <scope>NUCLEOTIDE SEQUENCE</scope>
    <source>
        <strain evidence="2">6919</strain>
    </source>
</reference>
<protein>
    <submittedName>
        <fullName evidence="2">DUF4492 domain-containing protein</fullName>
    </submittedName>
</protein>
<reference evidence="2" key="2">
    <citation type="journal article" date="2021" name="PeerJ">
        <title>Extensive microbial diversity within the chicken gut microbiome revealed by metagenomics and culture.</title>
        <authorList>
            <person name="Gilroy R."/>
            <person name="Ravi A."/>
            <person name="Getino M."/>
            <person name="Pursley I."/>
            <person name="Horton D.L."/>
            <person name="Alikhan N.F."/>
            <person name="Baker D."/>
            <person name="Gharbi K."/>
            <person name="Hall N."/>
            <person name="Watson M."/>
            <person name="Adriaenssens E.M."/>
            <person name="Foster-Nyarko E."/>
            <person name="Jarju S."/>
            <person name="Secka A."/>
            <person name="Antonio M."/>
            <person name="Oren A."/>
            <person name="Chaudhuri R.R."/>
            <person name="La Ragione R."/>
            <person name="Hildebrand F."/>
            <person name="Pallen M.J."/>
        </authorList>
    </citation>
    <scope>NUCLEOTIDE SEQUENCE</scope>
    <source>
        <strain evidence="2">6919</strain>
    </source>
</reference>
<name>A0A9D9IPD0_9BACT</name>